<gene>
    <name evidence="14" type="primary">folK</name>
    <name evidence="14" type="ORF">ABXR19_10285</name>
</gene>
<proteinExistence type="inferred from homology"/>
<evidence type="ECO:0000313" key="14">
    <source>
        <dbReference type="EMBL" id="MET7014575.1"/>
    </source>
</evidence>
<evidence type="ECO:0000256" key="1">
    <source>
        <dbReference type="ARBA" id="ARBA00005051"/>
    </source>
</evidence>
<evidence type="ECO:0000256" key="5">
    <source>
        <dbReference type="ARBA" id="ARBA00022679"/>
    </source>
</evidence>
<evidence type="ECO:0000256" key="9">
    <source>
        <dbReference type="ARBA" id="ARBA00022909"/>
    </source>
</evidence>
<dbReference type="SUPFAM" id="SSF55083">
    <property type="entry name" value="6-hydroxymethyl-7,8-dihydropterin pyrophosphokinase, HPPK"/>
    <property type="match status" value="1"/>
</dbReference>
<evidence type="ECO:0000259" key="13">
    <source>
        <dbReference type="PROSITE" id="PS00794"/>
    </source>
</evidence>
<name>A0ABV2TKX8_9RHOO</name>
<comment type="pathway">
    <text evidence="1">Cofactor biosynthesis; tetrahydrofolate biosynthesis; 2-amino-4-hydroxy-6-hydroxymethyl-7,8-dihydropteridine diphosphate from 7,8-dihydroneopterin triphosphate: step 4/4.</text>
</comment>
<evidence type="ECO:0000256" key="4">
    <source>
        <dbReference type="ARBA" id="ARBA00016218"/>
    </source>
</evidence>
<dbReference type="RefSeq" id="WP_354601033.1">
    <property type="nucleotide sequence ID" value="NZ_JBEWZI010000009.1"/>
</dbReference>
<dbReference type="GO" id="GO:0003848">
    <property type="term" value="F:2-amino-4-hydroxy-6-hydroxymethyldihydropteridine diphosphokinase activity"/>
    <property type="evidence" value="ECO:0007669"/>
    <property type="project" value="UniProtKB-EC"/>
</dbReference>
<keyword evidence="15" id="KW-1185">Reference proteome</keyword>
<dbReference type="PROSITE" id="PS00794">
    <property type="entry name" value="HPPK"/>
    <property type="match status" value="1"/>
</dbReference>
<dbReference type="Pfam" id="PF01288">
    <property type="entry name" value="HPPK"/>
    <property type="match status" value="1"/>
</dbReference>
<keyword evidence="9" id="KW-0289">Folate biosynthesis</keyword>
<dbReference type="InterPro" id="IPR035907">
    <property type="entry name" value="Hppk_sf"/>
</dbReference>
<evidence type="ECO:0000256" key="3">
    <source>
        <dbReference type="ARBA" id="ARBA00013253"/>
    </source>
</evidence>
<dbReference type="CDD" id="cd00483">
    <property type="entry name" value="HPPK"/>
    <property type="match status" value="1"/>
</dbReference>
<dbReference type="PANTHER" id="PTHR43071">
    <property type="entry name" value="2-AMINO-4-HYDROXY-6-HYDROXYMETHYLDIHYDROPTERIDINE PYROPHOSPHOKINASE"/>
    <property type="match status" value="1"/>
</dbReference>
<organism evidence="14 15">
    <name type="scientific">Uliginosibacterium flavum</name>
    <dbReference type="NCBI Taxonomy" id="1396831"/>
    <lineage>
        <taxon>Bacteria</taxon>
        <taxon>Pseudomonadati</taxon>
        <taxon>Pseudomonadota</taxon>
        <taxon>Betaproteobacteria</taxon>
        <taxon>Rhodocyclales</taxon>
        <taxon>Zoogloeaceae</taxon>
        <taxon>Uliginosibacterium</taxon>
    </lineage>
</organism>
<keyword evidence="5 14" id="KW-0808">Transferase</keyword>
<keyword evidence="7" id="KW-0418">Kinase</keyword>
<evidence type="ECO:0000256" key="6">
    <source>
        <dbReference type="ARBA" id="ARBA00022741"/>
    </source>
</evidence>
<evidence type="ECO:0000256" key="7">
    <source>
        <dbReference type="ARBA" id="ARBA00022777"/>
    </source>
</evidence>
<comment type="similarity">
    <text evidence="2">Belongs to the HPPK family.</text>
</comment>
<reference evidence="14 15" key="1">
    <citation type="submission" date="2024-07" db="EMBL/GenBank/DDBJ databases">
        <title>Uliginosibacterium flavum JJ3220;KACC:17644.</title>
        <authorList>
            <person name="Kim M.K."/>
        </authorList>
    </citation>
    <scope>NUCLEOTIDE SEQUENCE [LARGE SCALE GENOMIC DNA]</scope>
    <source>
        <strain evidence="14 15">KACC:17644</strain>
    </source>
</reference>
<keyword evidence="8" id="KW-0067">ATP-binding</keyword>
<evidence type="ECO:0000256" key="11">
    <source>
        <dbReference type="ARBA" id="ARBA00029766"/>
    </source>
</evidence>
<evidence type="ECO:0000256" key="2">
    <source>
        <dbReference type="ARBA" id="ARBA00005810"/>
    </source>
</evidence>
<dbReference type="InterPro" id="IPR000550">
    <property type="entry name" value="Hppk"/>
</dbReference>
<dbReference type="Gene3D" id="3.30.70.560">
    <property type="entry name" value="7,8-Dihydro-6-hydroxymethylpterin-pyrophosphokinase HPPK"/>
    <property type="match status" value="1"/>
</dbReference>
<evidence type="ECO:0000313" key="15">
    <source>
        <dbReference type="Proteomes" id="UP001549691"/>
    </source>
</evidence>
<evidence type="ECO:0000256" key="8">
    <source>
        <dbReference type="ARBA" id="ARBA00022840"/>
    </source>
</evidence>
<evidence type="ECO:0000256" key="12">
    <source>
        <dbReference type="ARBA" id="ARBA00033413"/>
    </source>
</evidence>
<accession>A0ABV2TKX8</accession>
<dbReference type="EMBL" id="JBEWZI010000009">
    <property type="protein sequence ID" value="MET7014575.1"/>
    <property type="molecule type" value="Genomic_DNA"/>
</dbReference>
<dbReference type="NCBIfam" id="TIGR01498">
    <property type="entry name" value="folK"/>
    <property type="match status" value="1"/>
</dbReference>
<dbReference type="Proteomes" id="UP001549691">
    <property type="component" value="Unassembled WGS sequence"/>
</dbReference>
<protein>
    <recommendedName>
        <fullName evidence="4">2-amino-4-hydroxy-6-hydroxymethyldihydropteridine pyrophosphokinase</fullName>
        <ecNumber evidence="3">2.7.6.3</ecNumber>
    </recommendedName>
    <alternativeName>
        <fullName evidence="11">6-hydroxymethyl-7,8-dihydropterin pyrophosphokinase</fullName>
    </alternativeName>
    <alternativeName>
        <fullName evidence="12">7,8-dihydro-6-hydroxymethylpterin-pyrophosphokinase</fullName>
    </alternativeName>
</protein>
<comment type="function">
    <text evidence="10">Catalyzes the transfer of pyrophosphate from adenosine triphosphate (ATP) to 6-hydroxymethyl-7,8-dihydropterin, an enzymatic step in folate biosynthesis pathway.</text>
</comment>
<keyword evidence="6" id="KW-0547">Nucleotide-binding</keyword>
<dbReference type="PANTHER" id="PTHR43071:SF1">
    <property type="entry name" value="2-AMINO-4-HYDROXY-6-HYDROXYMETHYLDIHYDROPTERIDINE PYROPHOSPHOKINASE"/>
    <property type="match status" value="1"/>
</dbReference>
<evidence type="ECO:0000256" key="10">
    <source>
        <dbReference type="ARBA" id="ARBA00029409"/>
    </source>
</evidence>
<sequence length="163" mass="17479">MAHLAWVGLGANLGDPVAAVREALAALGNLPRSRVVARSSLYRTAPVGPGTEGQPDYINAVAALDTTLAPTELLDALLTLEKDFGRQRSARNAARTLDLDLLLYGHEILDAPGLHLPHPRMHERAFVLIPLCELAPETRIPGRGPALELLDALPDAHIDRIAD</sequence>
<feature type="domain" description="7,8-dihydro-6-hydroxymethylpterin-pyrophosphokinase" evidence="13">
    <location>
        <begin position="91"/>
        <end position="102"/>
    </location>
</feature>
<comment type="caution">
    <text evidence="14">The sequence shown here is derived from an EMBL/GenBank/DDBJ whole genome shotgun (WGS) entry which is preliminary data.</text>
</comment>
<dbReference type="EC" id="2.7.6.3" evidence="3"/>